<accession>A0A538UF22</accession>
<reference evidence="1 2" key="1">
    <citation type="journal article" date="2019" name="Nat. Microbiol.">
        <title>Mediterranean grassland soil C-N compound turnover is dependent on rainfall and depth, and is mediated by genomically divergent microorganisms.</title>
        <authorList>
            <person name="Diamond S."/>
            <person name="Andeer P.F."/>
            <person name="Li Z."/>
            <person name="Crits-Christoph A."/>
            <person name="Burstein D."/>
            <person name="Anantharaman K."/>
            <person name="Lane K.R."/>
            <person name="Thomas B.C."/>
            <person name="Pan C."/>
            <person name="Northen T.R."/>
            <person name="Banfield J.F."/>
        </authorList>
    </citation>
    <scope>NUCLEOTIDE SEQUENCE [LARGE SCALE GENOMIC DNA]</scope>
    <source>
        <strain evidence="1">WS_11</strain>
    </source>
</reference>
<dbReference type="EMBL" id="VBPB01000004">
    <property type="protein sequence ID" value="TMQ74279.1"/>
    <property type="molecule type" value="Genomic_DNA"/>
</dbReference>
<dbReference type="Pfam" id="PF22612">
    <property type="entry name" value="GH113"/>
    <property type="match status" value="1"/>
</dbReference>
<name>A0A538UF22_UNCEI</name>
<evidence type="ECO:0000313" key="1">
    <source>
        <dbReference type="EMBL" id="TMQ74279.1"/>
    </source>
</evidence>
<dbReference type="Proteomes" id="UP000319771">
    <property type="component" value="Unassembled WGS sequence"/>
</dbReference>
<sequence length="800" mass="85850">MRLPAFGLGGLAALVLAGAPAVSPLALHAPRETRQRMEAALDRRVPMWVVYGTRDPALAPVLRERALGFARRFLDGDTSAVVADHDATAADLAGRSVLLLGGPTHNAWTRQLAPALPVVFTAAGFRWQGTDYERPGDALHLVWPDPLEPGHFLLLVAGNSREALLGRGPGMLFGAEDWRITREGELVRSGEFAQAPGRPWRYDPALDHDLEAARARARRAMRVLGAGAVRVRSAPDTPGAGAALAAAEALLGRLDRMGFAARGAPAVALSLYPSLEAKGELTRNTRPEHLDAAGEAHAALAAGRQALDLWSVAGARLCRLGADAESPWLVPAAVWLGGRCEGEPLEQAVSRLYFGRLLPLAAELATAPRPTTGLSATPEWRSPLVWHPARAVLVRAVYEVAGSRGPQAVLALLRAAAPGTLDSLCRRAAVPTAEVERRYAALADSLARAGARAERMRPPRPWRPADGFQAGVCLAHSVRLDHGYLSAACGRELAHLRDLGVGWVSLTPFGYLPAPDVPEIIPMSDAGPDAETDEAVCEAAARARALGLRVWLKPHLWTRGFVGDLAFRPEGWERFFARYRVFILHYALLAQREHLDGLVVGHELTSAALGHPDRWRELIAAVRRVYGGTLTYGANWGEEVKGIAFWDALDLVGVSFYAPLADAPSHDVRAMRARARQALADLKAVGQRAGRPVLIVEAGYPPRPAAAVKPWEEGRGDDPEAQRACYEALVSALEPETWVAGVFWWKWFTSESAGGEGDASYSPRGQPAQAVMTQAWGAWVGRPVIVPKPAGPTRGGPAPP</sequence>
<dbReference type="Gene3D" id="3.20.20.80">
    <property type="entry name" value="Glycosidases"/>
    <property type="match status" value="1"/>
</dbReference>
<dbReference type="AlphaFoldDB" id="A0A538UF22"/>
<gene>
    <name evidence="1" type="ORF">E6K81_00395</name>
</gene>
<comment type="caution">
    <text evidence="1">The sequence shown here is derived from an EMBL/GenBank/DDBJ whole genome shotgun (WGS) entry which is preliminary data.</text>
</comment>
<dbReference type="SUPFAM" id="SSF51445">
    <property type="entry name" value="(Trans)glycosidases"/>
    <property type="match status" value="1"/>
</dbReference>
<proteinExistence type="predicted"/>
<organism evidence="1 2">
    <name type="scientific">Eiseniibacteriota bacterium</name>
    <dbReference type="NCBI Taxonomy" id="2212470"/>
    <lineage>
        <taxon>Bacteria</taxon>
        <taxon>Candidatus Eiseniibacteriota</taxon>
    </lineage>
</organism>
<dbReference type="CDD" id="cd19608">
    <property type="entry name" value="GH113_mannanase-like"/>
    <property type="match status" value="1"/>
</dbReference>
<dbReference type="InterPro" id="IPR017853">
    <property type="entry name" value="GH"/>
</dbReference>
<protein>
    <submittedName>
        <fullName evidence="1">Uncharacterized protein</fullName>
    </submittedName>
</protein>
<evidence type="ECO:0000313" key="2">
    <source>
        <dbReference type="Proteomes" id="UP000319771"/>
    </source>
</evidence>
<dbReference type="InterPro" id="IPR055151">
    <property type="entry name" value="GH113"/>
</dbReference>